<dbReference type="SUPFAM" id="SSF56349">
    <property type="entry name" value="DNA breaking-rejoining enzymes"/>
    <property type="match status" value="1"/>
</dbReference>
<reference evidence="6" key="1">
    <citation type="journal article" date="2014" name="Int. J. Syst. Evol. Microbiol.">
        <title>Complete genome of a new Firmicutes species belonging to the dominant human colonic microbiota ('Ruminococcus bicirculans') reveals two chromosomes and a selective capacity to utilize plant glucans.</title>
        <authorList>
            <consortium name="NISC Comparative Sequencing Program"/>
            <person name="Wegmann U."/>
            <person name="Louis P."/>
            <person name="Goesmann A."/>
            <person name="Henrissat B."/>
            <person name="Duncan S.H."/>
            <person name="Flint H.J."/>
        </authorList>
    </citation>
    <scope>NUCLEOTIDE SEQUENCE</scope>
    <source>
        <strain evidence="6">NBRC 109915</strain>
    </source>
</reference>
<evidence type="ECO:0000313" key="6">
    <source>
        <dbReference type="EMBL" id="GLQ26254.1"/>
    </source>
</evidence>
<keyword evidence="2" id="KW-0229">DNA integration</keyword>
<evidence type="ECO:0000259" key="5">
    <source>
        <dbReference type="PROSITE" id="PS51898"/>
    </source>
</evidence>
<gene>
    <name evidence="6" type="ORF">GCM10007927_10570</name>
</gene>
<feature type="domain" description="Tyr recombinase" evidence="5">
    <location>
        <begin position="127"/>
        <end position="335"/>
    </location>
</feature>
<accession>A0ABQ5VGP8</accession>
<protein>
    <recommendedName>
        <fullName evidence="5">Tyr recombinase domain-containing protein</fullName>
    </recommendedName>
</protein>
<dbReference type="InterPro" id="IPR013762">
    <property type="entry name" value="Integrase-like_cat_sf"/>
</dbReference>
<reference evidence="6" key="2">
    <citation type="submission" date="2023-01" db="EMBL/GenBank/DDBJ databases">
        <title>Draft genome sequence of Sulfitobacter pacificus strain NBRC 109915.</title>
        <authorList>
            <person name="Sun Q."/>
            <person name="Mori K."/>
        </authorList>
    </citation>
    <scope>NUCLEOTIDE SEQUENCE</scope>
    <source>
        <strain evidence="6">NBRC 109915</strain>
    </source>
</reference>
<dbReference type="PANTHER" id="PTHR30349">
    <property type="entry name" value="PHAGE INTEGRASE-RELATED"/>
    <property type="match status" value="1"/>
</dbReference>
<dbReference type="Pfam" id="PF00589">
    <property type="entry name" value="Phage_integrase"/>
    <property type="match status" value="1"/>
</dbReference>
<evidence type="ECO:0000256" key="4">
    <source>
        <dbReference type="ARBA" id="ARBA00023172"/>
    </source>
</evidence>
<keyword evidence="3" id="KW-0238">DNA-binding</keyword>
<organism evidence="6 7">
    <name type="scientific">Sulfitobacter pacificus</name>
    <dbReference type="NCBI Taxonomy" id="1499314"/>
    <lineage>
        <taxon>Bacteria</taxon>
        <taxon>Pseudomonadati</taxon>
        <taxon>Pseudomonadota</taxon>
        <taxon>Alphaproteobacteria</taxon>
        <taxon>Rhodobacterales</taxon>
        <taxon>Roseobacteraceae</taxon>
        <taxon>Sulfitobacter</taxon>
    </lineage>
</organism>
<proteinExistence type="inferred from homology"/>
<name>A0ABQ5VGP8_9RHOB</name>
<dbReference type="Proteomes" id="UP001161388">
    <property type="component" value="Unassembled WGS sequence"/>
</dbReference>
<comment type="similarity">
    <text evidence="1">Belongs to the 'phage' integrase family.</text>
</comment>
<dbReference type="RefSeq" id="WP_284371247.1">
    <property type="nucleotide sequence ID" value="NZ_BSNL01000001.1"/>
</dbReference>
<sequence length="348" mass="39671">MRKFNEENERIKRRYLKYLKAAKRKDPSTVQKAADGILRFEASTKYASFKKFRIEQVIKFRDQLDEEISKTTGKPLSKSTISTVLAANKGFIFWLADQTGYKQRIRHSDADYFNMDAKGQRIASAVRETPYPSMEMARHAFNYMPEKAEIDRRNKALFAFFMLTGARDGAVASLRLKHINMIDGCVYQDAREVNTKNSKTITTFFLPVDTEYLDCFSTWVAYLKAEKLFGPDDPLFPPIAIKVIDGGFRVAGFKREIYKNANAIREAIKLAFIRADLPPFTPHAFRKTLVKWADAQYPTREGFKAFSQNIGHSNVVTTISAYCPISIEQQGALIKKGKAQSDIVPPRA</sequence>
<evidence type="ECO:0000256" key="1">
    <source>
        <dbReference type="ARBA" id="ARBA00008857"/>
    </source>
</evidence>
<dbReference type="InterPro" id="IPR011010">
    <property type="entry name" value="DNA_brk_join_enz"/>
</dbReference>
<evidence type="ECO:0000313" key="7">
    <source>
        <dbReference type="Proteomes" id="UP001161388"/>
    </source>
</evidence>
<dbReference type="InterPro" id="IPR002104">
    <property type="entry name" value="Integrase_catalytic"/>
</dbReference>
<keyword evidence="4" id="KW-0233">DNA recombination</keyword>
<dbReference type="PROSITE" id="PS51898">
    <property type="entry name" value="TYR_RECOMBINASE"/>
    <property type="match status" value="1"/>
</dbReference>
<evidence type="ECO:0000256" key="2">
    <source>
        <dbReference type="ARBA" id="ARBA00022908"/>
    </source>
</evidence>
<dbReference type="InterPro" id="IPR050090">
    <property type="entry name" value="Tyrosine_recombinase_XerCD"/>
</dbReference>
<dbReference type="PANTHER" id="PTHR30349:SF41">
    <property type="entry name" value="INTEGRASE_RECOMBINASE PROTEIN MJ0367-RELATED"/>
    <property type="match status" value="1"/>
</dbReference>
<evidence type="ECO:0000256" key="3">
    <source>
        <dbReference type="ARBA" id="ARBA00023125"/>
    </source>
</evidence>
<comment type="caution">
    <text evidence="6">The sequence shown here is derived from an EMBL/GenBank/DDBJ whole genome shotgun (WGS) entry which is preliminary data.</text>
</comment>
<keyword evidence="7" id="KW-1185">Reference proteome</keyword>
<dbReference type="CDD" id="cd00397">
    <property type="entry name" value="DNA_BRE_C"/>
    <property type="match status" value="1"/>
</dbReference>
<dbReference type="EMBL" id="BSNL01000001">
    <property type="protein sequence ID" value="GLQ26254.1"/>
    <property type="molecule type" value="Genomic_DNA"/>
</dbReference>
<dbReference type="Gene3D" id="1.10.443.10">
    <property type="entry name" value="Intergrase catalytic core"/>
    <property type="match status" value="1"/>
</dbReference>